<evidence type="ECO:0000313" key="2">
    <source>
        <dbReference type="EMBL" id="QHW31167.1"/>
    </source>
</evidence>
<protein>
    <submittedName>
        <fullName evidence="2">ThuA domain-containing protein</fullName>
    </submittedName>
</protein>
<sequence length="217" mass="24111">MSVKESSSALLLGDLTAPRYHPLQAAMEEIRTIFGEEELAWTVTEDYGCLRGSELAPFDLVVSYSDAWRSKKAREEVAGLLGYVSGGGGLLVMHNGISLQADPELAQLIGARFTGHPEYTSLPFHPAEGAAEHEIMQGIEPFTIDEEPYRFQMDPIGETTILMEYEHEGARWPAAWAHAFGLGRVVYLMPGHHNPSFLNPAYRRLIKQAGLWALRQT</sequence>
<evidence type="ECO:0000313" key="3">
    <source>
        <dbReference type="Proteomes" id="UP000479114"/>
    </source>
</evidence>
<dbReference type="Proteomes" id="UP000479114">
    <property type="component" value="Chromosome"/>
</dbReference>
<feature type="domain" description="ThuA-like" evidence="1">
    <location>
        <begin position="19"/>
        <end position="213"/>
    </location>
</feature>
<dbReference type="Gene3D" id="3.40.50.880">
    <property type="match status" value="1"/>
</dbReference>
<dbReference type="InterPro" id="IPR029010">
    <property type="entry name" value="ThuA-like"/>
</dbReference>
<dbReference type="RefSeq" id="WP_162639976.1">
    <property type="nucleotide sequence ID" value="NZ_CP048286.1"/>
</dbReference>
<dbReference type="AlphaFoldDB" id="A0A6C0NY76"/>
<dbReference type="InterPro" id="IPR029062">
    <property type="entry name" value="Class_I_gatase-like"/>
</dbReference>
<name>A0A6C0NY76_9BACL</name>
<accession>A0A6C0NY76</accession>
<reference evidence="2 3" key="1">
    <citation type="submission" date="2020-02" db="EMBL/GenBank/DDBJ databases">
        <title>Paenibacillus sp. nov., isolated from rhizosphere soil of tomato.</title>
        <authorList>
            <person name="Weon H.-Y."/>
            <person name="Lee S.A."/>
        </authorList>
    </citation>
    <scope>NUCLEOTIDE SEQUENCE [LARGE SCALE GENOMIC DNA]</scope>
    <source>
        <strain evidence="2 3">14171R-81</strain>
    </source>
</reference>
<organism evidence="2 3">
    <name type="scientific">Paenibacillus rhizovicinus</name>
    <dbReference type="NCBI Taxonomy" id="2704463"/>
    <lineage>
        <taxon>Bacteria</taxon>
        <taxon>Bacillati</taxon>
        <taxon>Bacillota</taxon>
        <taxon>Bacilli</taxon>
        <taxon>Bacillales</taxon>
        <taxon>Paenibacillaceae</taxon>
        <taxon>Paenibacillus</taxon>
    </lineage>
</organism>
<gene>
    <name evidence="2" type="ORF">GZH47_10075</name>
</gene>
<dbReference type="Pfam" id="PF06283">
    <property type="entry name" value="ThuA"/>
    <property type="match status" value="1"/>
</dbReference>
<proteinExistence type="predicted"/>
<keyword evidence="3" id="KW-1185">Reference proteome</keyword>
<evidence type="ECO:0000259" key="1">
    <source>
        <dbReference type="Pfam" id="PF06283"/>
    </source>
</evidence>
<dbReference type="PANTHER" id="PTHR40469:SF2">
    <property type="entry name" value="GALACTOSE-BINDING DOMAIN-LIKE SUPERFAMILY PROTEIN"/>
    <property type="match status" value="1"/>
</dbReference>
<dbReference type="PANTHER" id="PTHR40469">
    <property type="entry name" value="SECRETED GLYCOSYL HYDROLASE"/>
    <property type="match status" value="1"/>
</dbReference>
<dbReference type="EMBL" id="CP048286">
    <property type="protein sequence ID" value="QHW31167.1"/>
    <property type="molecule type" value="Genomic_DNA"/>
</dbReference>
<dbReference type="KEGG" id="prz:GZH47_10075"/>
<dbReference type="SUPFAM" id="SSF52317">
    <property type="entry name" value="Class I glutamine amidotransferase-like"/>
    <property type="match status" value="1"/>
</dbReference>